<dbReference type="Pfam" id="PF02770">
    <property type="entry name" value="Acyl-CoA_dh_M"/>
    <property type="match status" value="1"/>
</dbReference>
<dbReference type="SUPFAM" id="SSF47203">
    <property type="entry name" value="Acyl-CoA dehydrogenase C-terminal domain-like"/>
    <property type="match status" value="1"/>
</dbReference>
<keyword evidence="5 9" id="KW-0560">Oxidoreductase</keyword>
<proteinExistence type="inferred from homology"/>
<dbReference type="EMBL" id="CAKLPX010000004">
    <property type="protein sequence ID" value="CAH0993075.1"/>
    <property type="molecule type" value="Genomic_DNA"/>
</dbReference>
<dbReference type="InterPro" id="IPR036250">
    <property type="entry name" value="AcylCo_DH-like_C"/>
</dbReference>
<dbReference type="InterPro" id="IPR009075">
    <property type="entry name" value="AcylCo_DH/oxidase_C"/>
</dbReference>
<evidence type="ECO:0000256" key="5">
    <source>
        <dbReference type="RuleBase" id="RU362125"/>
    </source>
</evidence>
<evidence type="ECO:0000313" key="10">
    <source>
        <dbReference type="Proteomes" id="UP000838100"/>
    </source>
</evidence>
<dbReference type="SUPFAM" id="SSF56645">
    <property type="entry name" value="Acyl-CoA dehydrogenase NM domain-like"/>
    <property type="match status" value="1"/>
</dbReference>
<dbReference type="Gene3D" id="1.20.140.10">
    <property type="entry name" value="Butyryl-CoA Dehydrogenase, subunit A, domain 3"/>
    <property type="match status" value="1"/>
</dbReference>
<evidence type="ECO:0000256" key="3">
    <source>
        <dbReference type="ARBA" id="ARBA00022630"/>
    </source>
</evidence>
<dbReference type="Pfam" id="PF00441">
    <property type="entry name" value="Acyl-CoA_dh_1"/>
    <property type="match status" value="1"/>
</dbReference>
<dbReference type="GO" id="GO:0016491">
    <property type="term" value="F:oxidoreductase activity"/>
    <property type="evidence" value="ECO:0007669"/>
    <property type="project" value="UniProtKB-KW"/>
</dbReference>
<dbReference type="PANTHER" id="PTHR43884">
    <property type="entry name" value="ACYL-COA DEHYDROGENASE"/>
    <property type="match status" value="1"/>
</dbReference>
<evidence type="ECO:0000259" key="8">
    <source>
        <dbReference type="Pfam" id="PF02771"/>
    </source>
</evidence>
<sequence length="380" mass="42760">MQRLGFNEEHTMFRDAFRSFVEKEVVPHQEQWREDGIVSREVWRKAGENGFLLYWADEQYGGLGLRDFRLSQIMMEEMARVGETGFYLHLHGSLVAPYIDKFGNDEQKSRLLPGCISGEKILAIAMTEPGAGSDLRGMKTTAVDCGDHYKLNGSKTFISNGILADYVIVAAKIQVEGKEKIGLLVVERDMPGFERGRNLNKMGLKSQDTAELFFNDVTIPKANLLGDPGRGLNYMMECLAEERLIVSCINHASAQSAFDWTRDYVNERQAFGQAVAEFQNTRFKMAEMATELDICQVYIDRCVEALNDDQLSAEDAAKIKLFSSEMQGRVVDECLQLFGGYGFMDEYPISQAYCDARITRIFGGTSEIMKEIIARSLGLA</sequence>
<evidence type="ECO:0000313" key="9">
    <source>
        <dbReference type="EMBL" id="CAH0993075.1"/>
    </source>
</evidence>
<dbReference type="InterPro" id="IPR006089">
    <property type="entry name" value="Acyl-CoA_DH_CS"/>
</dbReference>
<dbReference type="Pfam" id="PF02771">
    <property type="entry name" value="Acyl-CoA_dh_N"/>
    <property type="match status" value="1"/>
</dbReference>
<evidence type="ECO:0000259" key="6">
    <source>
        <dbReference type="Pfam" id="PF00441"/>
    </source>
</evidence>
<dbReference type="InterPro" id="IPR037069">
    <property type="entry name" value="AcylCoA_DH/ox_N_sf"/>
</dbReference>
<protein>
    <submittedName>
        <fullName evidence="9">Acyl-CoA dehydrogenase</fullName>
        <ecNumber evidence="9">1.3.99.-</ecNumber>
    </submittedName>
</protein>
<dbReference type="PROSITE" id="PS00072">
    <property type="entry name" value="ACYL_COA_DH_1"/>
    <property type="match status" value="1"/>
</dbReference>
<accession>A0ABM9AJ25</accession>
<dbReference type="InterPro" id="IPR009100">
    <property type="entry name" value="AcylCoA_DH/oxidase_NM_dom_sf"/>
</dbReference>
<feature type="domain" description="Acyl-CoA oxidase/dehydrogenase middle" evidence="7">
    <location>
        <begin position="123"/>
        <end position="217"/>
    </location>
</feature>
<dbReference type="Proteomes" id="UP000838100">
    <property type="component" value="Unassembled WGS sequence"/>
</dbReference>
<evidence type="ECO:0000256" key="1">
    <source>
        <dbReference type="ARBA" id="ARBA00001974"/>
    </source>
</evidence>
<keyword evidence="4 5" id="KW-0274">FAD</keyword>
<dbReference type="InterPro" id="IPR006091">
    <property type="entry name" value="Acyl-CoA_Oxase/DH_mid-dom"/>
</dbReference>
<reference evidence="9" key="1">
    <citation type="submission" date="2021-12" db="EMBL/GenBank/DDBJ databases">
        <authorList>
            <person name="Rodrigo-Torres L."/>
            <person name="Arahal R. D."/>
            <person name="Lucena T."/>
        </authorList>
    </citation>
    <scope>NUCLEOTIDE SEQUENCE</scope>
    <source>
        <strain evidence="9">CECT 8267</strain>
    </source>
</reference>
<comment type="similarity">
    <text evidence="2 5">Belongs to the acyl-CoA dehydrogenase family.</text>
</comment>
<comment type="caution">
    <text evidence="9">The sequence shown here is derived from an EMBL/GenBank/DDBJ whole genome shotgun (WGS) entry which is preliminary data.</text>
</comment>
<gene>
    <name evidence="9" type="primary">acdA_7</name>
    <name evidence="9" type="ORF">SIN8267_03214</name>
</gene>
<dbReference type="RefSeq" id="WP_237445757.1">
    <property type="nucleotide sequence ID" value="NZ_CAKLPX010000004.1"/>
</dbReference>
<comment type="cofactor">
    <cofactor evidence="1 5">
        <name>FAD</name>
        <dbReference type="ChEBI" id="CHEBI:57692"/>
    </cofactor>
</comment>
<evidence type="ECO:0000256" key="4">
    <source>
        <dbReference type="ARBA" id="ARBA00022827"/>
    </source>
</evidence>
<keyword evidence="10" id="KW-1185">Reference proteome</keyword>
<dbReference type="Gene3D" id="1.10.540.10">
    <property type="entry name" value="Acyl-CoA dehydrogenase/oxidase, N-terminal domain"/>
    <property type="match status" value="1"/>
</dbReference>
<feature type="domain" description="Acyl-CoA dehydrogenase/oxidase N-terminal" evidence="8">
    <location>
        <begin position="7"/>
        <end position="119"/>
    </location>
</feature>
<dbReference type="Gene3D" id="2.40.110.10">
    <property type="entry name" value="Butyryl-CoA Dehydrogenase, subunit A, domain 2"/>
    <property type="match status" value="1"/>
</dbReference>
<evidence type="ECO:0000259" key="7">
    <source>
        <dbReference type="Pfam" id="PF02770"/>
    </source>
</evidence>
<dbReference type="EC" id="1.3.99.-" evidence="9"/>
<dbReference type="PANTHER" id="PTHR43884:SF12">
    <property type="entry name" value="ISOVALERYL-COA DEHYDROGENASE, MITOCHONDRIAL-RELATED"/>
    <property type="match status" value="1"/>
</dbReference>
<dbReference type="InterPro" id="IPR013786">
    <property type="entry name" value="AcylCoA_DH/ox_N"/>
</dbReference>
<organism evidence="9 10">
    <name type="scientific">Sinobacterium norvegicum</name>
    <dbReference type="NCBI Taxonomy" id="1641715"/>
    <lineage>
        <taxon>Bacteria</taxon>
        <taxon>Pseudomonadati</taxon>
        <taxon>Pseudomonadota</taxon>
        <taxon>Gammaproteobacteria</taxon>
        <taxon>Cellvibrionales</taxon>
        <taxon>Spongiibacteraceae</taxon>
        <taxon>Sinobacterium</taxon>
    </lineage>
</organism>
<evidence type="ECO:0000256" key="2">
    <source>
        <dbReference type="ARBA" id="ARBA00009347"/>
    </source>
</evidence>
<keyword evidence="3 5" id="KW-0285">Flavoprotein</keyword>
<dbReference type="InterPro" id="IPR046373">
    <property type="entry name" value="Acyl-CoA_Oxase/DH_mid-dom_sf"/>
</dbReference>
<name>A0ABM9AJ25_9GAMM</name>
<feature type="domain" description="Acyl-CoA dehydrogenase/oxidase C-terminal" evidence="6">
    <location>
        <begin position="229"/>
        <end position="377"/>
    </location>
</feature>